<keyword evidence="2" id="KW-0170">Cobalt</keyword>
<dbReference type="GO" id="GO:0019251">
    <property type="term" value="P:anaerobic cobalamin biosynthetic process"/>
    <property type="evidence" value="ECO:0007669"/>
    <property type="project" value="InterPro"/>
</dbReference>
<dbReference type="SUPFAM" id="SSF53800">
    <property type="entry name" value="Chelatase"/>
    <property type="match status" value="1"/>
</dbReference>
<name>A0A975GA37_9THEO</name>
<dbReference type="Gene3D" id="3.40.50.1400">
    <property type="match status" value="2"/>
</dbReference>
<feature type="binding site" evidence="2">
    <location>
        <position position="183"/>
    </location>
    <ligand>
        <name>Co(2+)</name>
        <dbReference type="ChEBI" id="CHEBI:48828"/>
    </ligand>
</feature>
<dbReference type="InterPro" id="IPR010388">
    <property type="entry name" value="Anaerobic_Co-chelatase"/>
</dbReference>
<dbReference type="GO" id="GO:0046872">
    <property type="term" value="F:metal ion binding"/>
    <property type="evidence" value="ECO:0007669"/>
    <property type="project" value="UniProtKB-KW"/>
</dbReference>
<keyword evidence="4" id="KW-1185">Reference proteome</keyword>
<dbReference type="AlphaFoldDB" id="A0A975GA37"/>
<protein>
    <submittedName>
        <fullName evidence="3">Sirohydrochlorin cobaltochelatase</fullName>
    </submittedName>
</protein>
<dbReference type="Proteomes" id="UP000671913">
    <property type="component" value="Chromosome"/>
</dbReference>
<accession>A0A975GA37</accession>
<dbReference type="RefSeq" id="WP_284679519.1">
    <property type="nucleotide sequence ID" value="NZ_CP060096.1"/>
</dbReference>
<dbReference type="GO" id="GO:0016852">
    <property type="term" value="F:sirohydrochlorin cobaltochelatase activity"/>
    <property type="evidence" value="ECO:0007669"/>
    <property type="project" value="InterPro"/>
</dbReference>
<sequence>MGKNAILLVAFGTTVKGGFTSYDFIENKIRDTFPGIEIRWAYTSDFVRRKLAKRDGIYVDNPQLALAKLQDEGYEHVVVQSLHIFPGSEYNDLKEIVCGFSLMKGAKGDIGFKKLKIGYPLLYGMESYEKVADIFKQQLAKEKEDVFLVLMGHGSNHPATCSYGCLNDIFRHRCLRVILGTVEGYPSFDEVKEDLKSVKAKKVKLMPFMIVAGDHAVNDLVGDDADSWKSQLLNEGYEVEVSLVGLGENEKIVNIYIDNIKKAYEEF</sequence>
<evidence type="ECO:0000256" key="1">
    <source>
        <dbReference type="PIRSR" id="PIRSR033579-1"/>
    </source>
</evidence>
<evidence type="ECO:0000313" key="4">
    <source>
        <dbReference type="Proteomes" id="UP000671913"/>
    </source>
</evidence>
<keyword evidence="2" id="KW-0479">Metal-binding</keyword>
<feature type="binding site" evidence="2">
    <location>
        <position position="215"/>
    </location>
    <ligand>
        <name>Co(2+)</name>
        <dbReference type="ChEBI" id="CHEBI:48828"/>
    </ligand>
</feature>
<evidence type="ECO:0000256" key="2">
    <source>
        <dbReference type="PIRSR" id="PIRSR033579-3"/>
    </source>
</evidence>
<feature type="binding site" evidence="2">
    <location>
        <position position="153"/>
    </location>
    <ligand>
        <name>Co(2+)</name>
        <dbReference type="ChEBI" id="CHEBI:48828"/>
    </ligand>
</feature>
<evidence type="ECO:0000313" key="3">
    <source>
        <dbReference type="EMBL" id="QSZ26831.1"/>
    </source>
</evidence>
<feature type="active site" description="Proton acceptor" evidence="1">
    <location>
        <position position="153"/>
    </location>
</feature>
<reference evidence="3" key="1">
    <citation type="submission" date="2020-08" db="EMBL/GenBank/DDBJ databases">
        <title>Genomic insights into the carbon and energy metabolism of the first obligate autotrophic acetogenic bacterium Aceticella autotrophica gen. nov., sp. nov.</title>
        <authorList>
            <person name="Toshchakov S.V."/>
            <person name="Elcheninov A.G."/>
            <person name="Kublanov I.V."/>
            <person name="Frolov E.N."/>
            <person name="Lebedinsky A.V."/>
        </authorList>
    </citation>
    <scope>NUCLEOTIDE SEQUENCE</scope>
    <source>
        <strain evidence="3">3443-3Ac</strain>
    </source>
</reference>
<organism evidence="3 4">
    <name type="scientific">Aceticella autotrophica</name>
    <dbReference type="NCBI Taxonomy" id="2755338"/>
    <lineage>
        <taxon>Bacteria</taxon>
        <taxon>Bacillati</taxon>
        <taxon>Bacillota</taxon>
        <taxon>Clostridia</taxon>
        <taxon>Thermoanaerobacterales</taxon>
        <taxon>Thermoanaerobacteraceae</taxon>
        <taxon>Aceticella</taxon>
    </lineage>
</organism>
<dbReference type="KEGG" id="aaut:ACETAC_08070"/>
<gene>
    <name evidence="3" type="ORF">ACETAC_08070</name>
</gene>
<dbReference type="EMBL" id="CP060096">
    <property type="protein sequence ID" value="QSZ26831.1"/>
    <property type="molecule type" value="Genomic_DNA"/>
</dbReference>
<dbReference type="CDD" id="cd03412">
    <property type="entry name" value="CbiK_N"/>
    <property type="match status" value="1"/>
</dbReference>
<dbReference type="Pfam" id="PF06180">
    <property type="entry name" value="CbiK"/>
    <property type="match status" value="1"/>
</dbReference>
<dbReference type="PIRSF" id="PIRSF033579">
    <property type="entry name" value="Anaer_Co_chel"/>
    <property type="match status" value="1"/>
</dbReference>
<proteinExistence type="predicted"/>
<dbReference type="CDD" id="cd03413">
    <property type="entry name" value="CbiK_C"/>
    <property type="match status" value="1"/>
</dbReference>